<dbReference type="RefSeq" id="WP_244726792.1">
    <property type="nucleotide sequence ID" value="NZ_JALIRP010000006.1"/>
</dbReference>
<dbReference type="Pfam" id="PF00561">
    <property type="entry name" value="Abhydrolase_1"/>
    <property type="match status" value="1"/>
</dbReference>
<comment type="caution">
    <text evidence="2">The sequence shown here is derived from an EMBL/GenBank/DDBJ whole genome shotgun (WGS) entry which is preliminary data.</text>
</comment>
<evidence type="ECO:0000313" key="3">
    <source>
        <dbReference type="Proteomes" id="UP001139347"/>
    </source>
</evidence>
<evidence type="ECO:0000313" key="2">
    <source>
        <dbReference type="EMBL" id="MCJ8013425.1"/>
    </source>
</evidence>
<dbReference type="EMBL" id="JALIRP010000006">
    <property type="protein sequence ID" value="MCJ8013425.1"/>
    <property type="molecule type" value="Genomic_DNA"/>
</dbReference>
<dbReference type="Gene3D" id="3.40.50.1820">
    <property type="entry name" value="alpha/beta hydrolase"/>
    <property type="match status" value="1"/>
</dbReference>
<feature type="domain" description="AB hydrolase-1" evidence="1">
    <location>
        <begin position="21"/>
        <end position="258"/>
    </location>
</feature>
<keyword evidence="3" id="KW-1185">Reference proteome</keyword>
<evidence type="ECO:0000259" key="1">
    <source>
        <dbReference type="Pfam" id="PF00561"/>
    </source>
</evidence>
<dbReference type="Proteomes" id="UP001139347">
    <property type="component" value="Unassembled WGS sequence"/>
</dbReference>
<protein>
    <submittedName>
        <fullName evidence="2">Alpha/beta hydrolase</fullName>
    </submittedName>
</protein>
<organism evidence="2 3">
    <name type="scientific">Paenibacillus mangrovi</name>
    <dbReference type="NCBI Taxonomy" id="2931978"/>
    <lineage>
        <taxon>Bacteria</taxon>
        <taxon>Bacillati</taxon>
        <taxon>Bacillota</taxon>
        <taxon>Bacilli</taxon>
        <taxon>Bacillales</taxon>
        <taxon>Paenibacillaceae</taxon>
        <taxon>Paenibacillus</taxon>
    </lineage>
</organism>
<reference evidence="2" key="1">
    <citation type="submission" date="2022-04" db="EMBL/GenBank/DDBJ databases">
        <title>Paenibacillus mangrovi sp. nov., a novel endophytic bacterium isolated from bark of Kandelia candel.</title>
        <authorList>
            <person name="Tuo L."/>
        </authorList>
    </citation>
    <scope>NUCLEOTIDE SEQUENCE</scope>
    <source>
        <strain evidence="2">KQZ6P-2</strain>
    </source>
</reference>
<dbReference type="GO" id="GO:0016787">
    <property type="term" value="F:hydrolase activity"/>
    <property type="evidence" value="ECO:0007669"/>
    <property type="project" value="UniProtKB-KW"/>
</dbReference>
<sequence>MPQIELSAGVIEYTDTGGEGPVVVLMGGLVIGPSLWREVVADLRKDFRCIVPTLPMGAHKIPMRCDFALSPHSVAMLVGEFLERMNLEGITLVENDTGRAQTLASEQPDRIGRLVITSCEAFDNYPPGLPGRSVALFAKIPGGLAMLALQMRLRFIRRLPLAFGWMAKRPIPDKVMDEWLQPLISNPAIRKDLERYLKAANRNEMVHAAERLRSFNRPSLVIWAAEDRVMSKEHGRRLAELLPRGRYMEIPDSYTLIPEDQPRLLVSAIRRFIFES</sequence>
<dbReference type="AlphaFoldDB" id="A0A9X2B3Y2"/>
<dbReference type="InterPro" id="IPR029058">
    <property type="entry name" value="AB_hydrolase_fold"/>
</dbReference>
<name>A0A9X2B3Y2_9BACL</name>
<accession>A0A9X2B3Y2</accession>
<dbReference type="InterPro" id="IPR000073">
    <property type="entry name" value="AB_hydrolase_1"/>
</dbReference>
<proteinExistence type="predicted"/>
<gene>
    <name evidence="2" type="ORF">MUG84_16990</name>
</gene>
<dbReference type="SUPFAM" id="SSF53474">
    <property type="entry name" value="alpha/beta-Hydrolases"/>
    <property type="match status" value="1"/>
</dbReference>
<keyword evidence="2" id="KW-0378">Hydrolase</keyword>